<evidence type="ECO:0000313" key="13">
    <source>
        <dbReference type="Proteomes" id="UP000078561"/>
    </source>
</evidence>
<organism evidence="12">
    <name type="scientific">Absidia glauca</name>
    <name type="common">Pin mould</name>
    <dbReference type="NCBI Taxonomy" id="4829"/>
    <lineage>
        <taxon>Eukaryota</taxon>
        <taxon>Fungi</taxon>
        <taxon>Fungi incertae sedis</taxon>
        <taxon>Mucoromycota</taxon>
        <taxon>Mucoromycotina</taxon>
        <taxon>Mucoromycetes</taxon>
        <taxon>Mucorales</taxon>
        <taxon>Cunninghamellaceae</taxon>
        <taxon>Absidia</taxon>
    </lineage>
</organism>
<dbReference type="InterPro" id="IPR003593">
    <property type="entry name" value="AAA+_ATPase"/>
</dbReference>
<comment type="similarity">
    <text evidence="2">Belongs to the ABC transporter superfamily. ABCB family. Multidrug resistance exporter (TC 3.A.1.201) subfamily.</text>
</comment>
<dbReference type="GO" id="GO:0005524">
    <property type="term" value="F:ATP binding"/>
    <property type="evidence" value="ECO:0007669"/>
    <property type="project" value="UniProtKB-KW"/>
</dbReference>
<dbReference type="OrthoDB" id="6500128at2759"/>
<dbReference type="GO" id="GO:0005743">
    <property type="term" value="C:mitochondrial inner membrane"/>
    <property type="evidence" value="ECO:0007669"/>
    <property type="project" value="TreeGrafter"/>
</dbReference>
<evidence type="ECO:0008006" key="14">
    <source>
        <dbReference type="Google" id="ProtNLM"/>
    </source>
</evidence>
<name>A0A163JN58_ABSGL</name>
<keyword evidence="4" id="KW-0547">Nucleotide-binding</keyword>
<evidence type="ECO:0000256" key="8">
    <source>
        <dbReference type="SAM" id="MobiDB-lite"/>
    </source>
</evidence>
<feature type="transmembrane region" description="Helical" evidence="9">
    <location>
        <begin position="336"/>
        <end position="364"/>
    </location>
</feature>
<dbReference type="InterPro" id="IPR011527">
    <property type="entry name" value="ABC1_TM_dom"/>
</dbReference>
<dbReference type="EMBL" id="LT553219">
    <property type="protein sequence ID" value="SAM00552.1"/>
    <property type="molecule type" value="Genomic_DNA"/>
</dbReference>
<dbReference type="InterPro" id="IPR039421">
    <property type="entry name" value="Type_1_exporter"/>
</dbReference>
<dbReference type="SUPFAM" id="SSF52540">
    <property type="entry name" value="P-loop containing nucleoside triphosphate hydrolases"/>
    <property type="match status" value="2"/>
</dbReference>
<evidence type="ECO:0000256" key="9">
    <source>
        <dbReference type="SAM" id="Phobius"/>
    </source>
</evidence>
<dbReference type="PANTHER" id="PTHR43394:SF1">
    <property type="entry name" value="ATP-BINDING CASSETTE SUB-FAMILY B MEMBER 10, MITOCHONDRIAL"/>
    <property type="match status" value="1"/>
</dbReference>
<feature type="transmembrane region" description="Helical" evidence="9">
    <location>
        <begin position="384"/>
        <end position="410"/>
    </location>
</feature>
<dbReference type="Pfam" id="PF00664">
    <property type="entry name" value="ABC_membrane"/>
    <property type="match status" value="2"/>
</dbReference>
<dbReference type="Gene3D" id="1.20.1560.10">
    <property type="entry name" value="ABC transporter type 1, transmembrane domain"/>
    <property type="match status" value="2"/>
</dbReference>
<feature type="transmembrane region" description="Helical" evidence="9">
    <location>
        <begin position="49"/>
        <end position="74"/>
    </location>
</feature>
<dbReference type="Pfam" id="PF00005">
    <property type="entry name" value="ABC_tran"/>
    <property type="match status" value="1"/>
</dbReference>
<dbReference type="GO" id="GO:0016887">
    <property type="term" value="F:ATP hydrolysis activity"/>
    <property type="evidence" value="ECO:0007669"/>
    <property type="project" value="InterPro"/>
</dbReference>
<dbReference type="OMA" id="MRGIYYQ"/>
<dbReference type="SUPFAM" id="SSF90123">
    <property type="entry name" value="ABC transporter transmembrane region"/>
    <property type="match status" value="2"/>
</dbReference>
<dbReference type="FunFam" id="3.40.50.300:FF:000251">
    <property type="entry name" value="ABC transporter B family member 19"/>
    <property type="match status" value="1"/>
</dbReference>
<evidence type="ECO:0000256" key="5">
    <source>
        <dbReference type="ARBA" id="ARBA00022840"/>
    </source>
</evidence>
<feature type="transmembrane region" description="Helical" evidence="9">
    <location>
        <begin position="94"/>
        <end position="122"/>
    </location>
</feature>
<dbReference type="InParanoid" id="A0A163JN58"/>
<evidence type="ECO:0000259" key="10">
    <source>
        <dbReference type="PROSITE" id="PS50893"/>
    </source>
</evidence>
<reference evidence="12" key="1">
    <citation type="submission" date="2016-04" db="EMBL/GenBank/DDBJ databases">
        <authorList>
            <person name="Evans L.H."/>
            <person name="Alamgir A."/>
            <person name="Owens N."/>
            <person name="Weber N.D."/>
            <person name="Virtaneva K."/>
            <person name="Barbian K."/>
            <person name="Babar A."/>
            <person name="Rosenke K."/>
        </authorList>
    </citation>
    <scope>NUCLEOTIDE SEQUENCE [LARGE SCALE GENOMIC DNA]</scope>
    <source>
        <strain evidence="12">CBS 101.48</strain>
    </source>
</reference>
<evidence type="ECO:0000256" key="1">
    <source>
        <dbReference type="ARBA" id="ARBA00004141"/>
    </source>
</evidence>
<keyword evidence="6 9" id="KW-1133">Transmembrane helix</keyword>
<evidence type="ECO:0000256" key="4">
    <source>
        <dbReference type="ARBA" id="ARBA00022741"/>
    </source>
</evidence>
<feature type="domain" description="ABC transmembrane type-1" evidence="11">
    <location>
        <begin position="340"/>
        <end position="631"/>
    </location>
</feature>
<gene>
    <name evidence="12" type="primary">ABSGL_06240.1 scaffold 7705</name>
</gene>
<dbReference type="CDD" id="cd18577">
    <property type="entry name" value="ABC_6TM_Pgp_ABCB1_D1_like"/>
    <property type="match status" value="1"/>
</dbReference>
<keyword evidence="3 9" id="KW-0812">Transmembrane</keyword>
<feature type="transmembrane region" description="Helical" evidence="9">
    <location>
        <begin position="567"/>
        <end position="592"/>
    </location>
</feature>
<dbReference type="InterPro" id="IPR017871">
    <property type="entry name" value="ABC_transporter-like_CS"/>
</dbReference>
<evidence type="ECO:0000259" key="11">
    <source>
        <dbReference type="PROSITE" id="PS50929"/>
    </source>
</evidence>
<keyword evidence="7 9" id="KW-0472">Membrane</keyword>
<dbReference type="PANTHER" id="PTHR43394">
    <property type="entry name" value="ATP-DEPENDENT PERMEASE MDL1, MITOCHONDRIAL"/>
    <property type="match status" value="1"/>
</dbReference>
<evidence type="ECO:0000256" key="3">
    <source>
        <dbReference type="ARBA" id="ARBA00022692"/>
    </source>
</evidence>
<dbReference type="CDD" id="cd03249">
    <property type="entry name" value="ABC_MTABC3_MDL1_MDL2"/>
    <property type="match status" value="1"/>
</dbReference>
<accession>A0A163JN58</accession>
<evidence type="ECO:0000256" key="2">
    <source>
        <dbReference type="ARBA" id="ARBA00007577"/>
    </source>
</evidence>
<feature type="region of interest" description="Disordered" evidence="8">
    <location>
        <begin position="1"/>
        <end position="33"/>
    </location>
</feature>
<dbReference type="STRING" id="4829.A0A163JN58"/>
<feature type="transmembrane region" description="Helical" evidence="9">
    <location>
        <begin position="463"/>
        <end position="482"/>
    </location>
</feature>
<evidence type="ECO:0000256" key="7">
    <source>
        <dbReference type="ARBA" id="ARBA00023136"/>
    </source>
</evidence>
<dbReference type="GO" id="GO:0015421">
    <property type="term" value="F:ABC-type oligopeptide transporter activity"/>
    <property type="evidence" value="ECO:0007669"/>
    <property type="project" value="TreeGrafter"/>
</dbReference>
<feature type="transmembrane region" description="Helical" evidence="9">
    <location>
        <begin position="488"/>
        <end position="505"/>
    </location>
</feature>
<dbReference type="AlphaFoldDB" id="A0A163JN58"/>
<dbReference type="Gene3D" id="3.40.50.300">
    <property type="entry name" value="P-loop containing nucleotide triphosphate hydrolases"/>
    <property type="match status" value="2"/>
</dbReference>
<dbReference type="InterPro" id="IPR003439">
    <property type="entry name" value="ABC_transporter-like_ATP-bd"/>
</dbReference>
<dbReference type="Proteomes" id="UP000078561">
    <property type="component" value="Unassembled WGS sequence"/>
</dbReference>
<feature type="domain" description="ABC transporter" evidence="10">
    <location>
        <begin position="665"/>
        <end position="908"/>
    </location>
</feature>
<dbReference type="GO" id="GO:0090374">
    <property type="term" value="P:oligopeptide export from mitochondrion"/>
    <property type="evidence" value="ECO:0007669"/>
    <property type="project" value="TreeGrafter"/>
</dbReference>
<dbReference type="PROSITE" id="PS50929">
    <property type="entry name" value="ABC_TM1F"/>
    <property type="match status" value="2"/>
</dbReference>
<dbReference type="InterPro" id="IPR036640">
    <property type="entry name" value="ABC1_TM_sf"/>
</dbReference>
<evidence type="ECO:0000313" key="12">
    <source>
        <dbReference type="EMBL" id="SAM00552.1"/>
    </source>
</evidence>
<dbReference type="PROSITE" id="PS00211">
    <property type="entry name" value="ABC_TRANSPORTER_1"/>
    <property type="match status" value="1"/>
</dbReference>
<evidence type="ECO:0000256" key="6">
    <source>
        <dbReference type="ARBA" id="ARBA00022989"/>
    </source>
</evidence>
<protein>
    <recommendedName>
        <fullName evidence="14">Bile salt export pump</fullName>
    </recommendedName>
</protein>
<dbReference type="SMART" id="SM00382">
    <property type="entry name" value="AAA"/>
    <property type="match status" value="1"/>
</dbReference>
<proteinExistence type="inferred from homology"/>
<keyword evidence="13" id="KW-1185">Reference proteome</keyword>
<feature type="transmembrane region" description="Helical" evidence="9">
    <location>
        <begin position="604"/>
        <end position="625"/>
    </location>
</feature>
<comment type="subcellular location">
    <subcellularLocation>
        <location evidence="1">Membrane</location>
        <topology evidence="1">Multi-pass membrane protein</topology>
    </subcellularLocation>
</comment>
<dbReference type="PROSITE" id="PS50893">
    <property type="entry name" value="ABC_TRANSPORTER_2"/>
    <property type="match status" value="1"/>
</dbReference>
<keyword evidence="5" id="KW-0067">ATP-binding</keyword>
<feature type="domain" description="ABC transmembrane type-1" evidence="11">
    <location>
        <begin position="54"/>
        <end position="202"/>
    </location>
</feature>
<dbReference type="InterPro" id="IPR027417">
    <property type="entry name" value="P-loop_NTPase"/>
</dbReference>
<dbReference type="CDD" id="cd18578">
    <property type="entry name" value="ABC_6TM_Pgp_ABCB1_D2_like"/>
    <property type="match status" value="1"/>
</dbReference>
<sequence>MTSITNKDEVSITKEASSDRTQEETPPTTDKKPSIPIHRLFRYADKRDTLMICLAILCSTTVGALQPASIIIFGNFLDKLTLTIADPSTDYIAATLPVILVLVYMATAVLVASYAAQTLWVMAGENQTRRIRIKYLHSILRQDMAWFDTSNEGSLTTRLTSDTSLIQEGISQKFGLFVLSVAQFISGMVVGFTGDWLLSLATSALDTQSERLVQHALDQASANRTTIMIAHRLSTIRNADHIVVMESGRIVEQGTHDDLVAQGHTYASLVQNQSIALEQTDSDQKQENASTEMIEQETCAVAMTPGVKGADMTTTDIKKVLAAPMRRVIGQMRQEWSLLILGCVGSVIAGLIFPAFGYVFSQVVVRITLKGGLTSQGPMDGANLYSFLLMIVGVGSFVGFGIKILCFEVAGERYTKRLRHAVFQAYLKQEVGYFDNSENTTVGVLTTKLAVDAKNVNEMVTKVWGEIIQTILTGVAGLVIAFVFSWQLTLVILGIAPLLMAGALYESKIEQGFGDNTKTANEQCGQVAAEAIKEIRTVAALHRQAYFEHRFILATVHSHKQATKKAWLASFGYACTQGVPLYAQSIAFYAGMRFIANGWISFNQMFSSMMMVMITSMGVGAGLVFTKSYAQGKMSAAAIFEVMDRVTKIDPDLEGIEPATVHGAIKFENVQFAYPSRPDHPLFKGDLNLQIDALKKVALVGSSGCGKSSTIGLLQRWYDVDGGRVCLDEHNIKTFTLGNLRSHVALVSQEPVVFNISIKDNIQLGGLSEEPMALTEVEEACKLANIHDFIVSLPDGYDTRVGDKGSQLSGGQKQRIAIARALVRKPKLLLLDEATSALDSESERLVQEAIDKILAENTMMTTMTIAHRLSTIQHVDCIYVIKDGCVVEQGTHFELLRANGVYAELVHQQSLAADYSHPTTS</sequence>